<sequence>MFPPNENGLFYTLLILRNRLLFVKEKNITFWLLENWFIPTVERIL</sequence>
<gene>
    <name evidence="1" type="ORF">RU92_GL000459</name>
</gene>
<evidence type="ECO:0000313" key="1">
    <source>
        <dbReference type="EMBL" id="PCS20811.1"/>
    </source>
</evidence>
<accession>A0A2A5SY46</accession>
<name>A0A2A5SY46_LACLC</name>
<reference evidence="1 2" key="1">
    <citation type="submission" date="2014-12" db="EMBL/GenBank/DDBJ databases">
        <title>Draft genome sequences of 10 type strains of Lactococcus.</title>
        <authorList>
            <person name="Sun Z."/>
            <person name="Zhong Z."/>
            <person name="Liu W."/>
            <person name="Zhang W."/>
            <person name="Zhang H."/>
        </authorList>
    </citation>
    <scope>NUCLEOTIDE SEQUENCE [LARGE SCALE GENOMIC DNA]</scope>
    <source>
        <strain evidence="1 2">DSM 21502</strain>
    </source>
</reference>
<evidence type="ECO:0000313" key="2">
    <source>
        <dbReference type="Proteomes" id="UP000218711"/>
    </source>
</evidence>
<organism evidence="1 2">
    <name type="scientific">Lactococcus cremoris subsp. tructae</name>
    <dbReference type="NCBI Taxonomy" id="542833"/>
    <lineage>
        <taxon>Bacteria</taxon>
        <taxon>Bacillati</taxon>
        <taxon>Bacillota</taxon>
        <taxon>Bacilli</taxon>
        <taxon>Lactobacillales</taxon>
        <taxon>Streptococcaceae</taxon>
        <taxon>Lactococcus</taxon>
    </lineage>
</organism>
<comment type="caution">
    <text evidence="1">The sequence shown here is derived from an EMBL/GenBank/DDBJ whole genome shotgun (WGS) entry which is preliminary data.</text>
</comment>
<proteinExistence type="predicted"/>
<protein>
    <submittedName>
        <fullName evidence="1">Uncharacterized protein</fullName>
    </submittedName>
</protein>
<dbReference type="EMBL" id="JXKC01000001">
    <property type="protein sequence ID" value="PCS20811.1"/>
    <property type="molecule type" value="Genomic_DNA"/>
</dbReference>
<dbReference type="AlphaFoldDB" id="A0A2A5SY46"/>
<dbReference type="Proteomes" id="UP000218711">
    <property type="component" value="Unassembled WGS sequence"/>
</dbReference>